<dbReference type="EMBL" id="CAXLJM020000030">
    <property type="protein sequence ID" value="CAL8097758.1"/>
    <property type="molecule type" value="Genomic_DNA"/>
</dbReference>
<protein>
    <submittedName>
        <fullName evidence="2">Uncharacterized protein</fullName>
    </submittedName>
</protein>
<evidence type="ECO:0000313" key="2">
    <source>
        <dbReference type="EMBL" id="CAL8097758.1"/>
    </source>
</evidence>
<keyword evidence="1" id="KW-0472">Membrane</keyword>
<evidence type="ECO:0000256" key="1">
    <source>
        <dbReference type="SAM" id="Phobius"/>
    </source>
</evidence>
<comment type="caution">
    <text evidence="2">The sequence shown here is derived from an EMBL/GenBank/DDBJ whole genome shotgun (WGS) entry which is preliminary data.</text>
</comment>
<keyword evidence="3" id="KW-1185">Reference proteome</keyword>
<name>A0ABP1QC35_9HEXA</name>
<dbReference type="Proteomes" id="UP001642540">
    <property type="component" value="Unassembled WGS sequence"/>
</dbReference>
<feature type="transmembrane region" description="Helical" evidence="1">
    <location>
        <begin position="47"/>
        <end position="71"/>
    </location>
</feature>
<accession>A0ABP1QC35</accession>
<keyword evidence="1" id="KW-0812">Transmembrane</keyword>
<keyword evidence="1" id="KW-1133">Transmembrane helix</keyword>
<sequence length="140" mass="15451">MNSMGCFLAQTACPSPSNVVIPPGSGKFCPTPTTTTPKPSPSYSSSFYEICFFCLIGVSGLMVILLLGAFIKRKWNRRQGQSTPFEPMEQVALEALEEAVELRRITTTRGNRYEDLLVAVEDDDVDLFERGMVITDITSC</sequence>
<gene>
    <name evidence="2" type="ORF">ODALV1_LOCUS9732</name>
</gene>
<proteinExistence type="predicted"/>
<organism evidence="2 3">
    <name type="scientific">Orchesella dallaii</name>
    <dbReference type="NCBI Taxonomy" id="48710"/>
    <lineage>
        <taxon>Eukaryota</taxon>
        <taxon>Metazoa</taxon>
        <taxon>Ecdysozoa</taxon>
        <taxon>Arthropoda</taxon>
        <taxon>Hexapoda</taxon>
        <taxon>Collembola</taxon>
        <taxon>Entomobryomorpha</taxon>
        <taxon>Entomobryoidea</taxon>
        <taxon>Orchesellidae</taxon>
        <taxon>Orchesellinae</taxon>
        <taxon>Orchesella</taxon>
    </lineage>
</organism>
<evidence type="ECO:0000313" key="3">
    <source>
        <dbReference type="Proteomes" id="UP001642540"/>
    </source>
</evidence>
<reference evidence="2 3" key="1">
    <citation type="submission" date="2024-08" db="EMBL/GenBank/DDBJ databases">
        <authorList>
            <person name="Cucini C."/>
            <person name="Frati F."/>
        </authorList>
    </citation>
    <scope>NUCLEOTIDE SEQUENCE [LARGE SCALE GENOMIC DNA]</scope>
</reference>